<dbReference type="EMBL" id="KV722336">
    <property type="protein sequence ID" value="OCH95385.1"/>
    <property type="molecule type" value="Genomic_DNA"/>
</dbReference>
<dbReference type="OrthoDB" id="2349883at2759"/>
<evidence type="ECO:0000313" key="2">
    <source>
        <dbReference type="Proteomes" id="UP000250043"/>
    </source>
</evidence>
<gene>
    <name evidence="1" type="ORF">OBBRIDRAFT_575938</name>
</gene>
<dbReference type="AlphaFoldDB" id="A0A8E2DT90"/>
<proteinExistence type="predicted"/>
<keyword evidence="2" id="KW-1185">Reference proteome</keyword>
<dbReference type="Proteomes" id="UP000250043">
    <property type="component" value="Unassembled WGS sequence"/>
</dbReference>
<sequence>MGRVNGFGHILQSAAAYYFPWLDFAPLQPKRIEPAYLPAWFIDAELRASVWDNAGHSGAANVFLPDAVIPGFTFEPLCRIPFGRPELDPVATVPWRNGLCFLDGYKVICEPFTISPLPLVEFLRSLSLTQTAIGDVCFDGSSVRVISMAAYPVLVPVWIAEYRLSDTNSEPTVSAVLEASTKKSPRTVLTGAPLLRGWRNLWRRTSILKSISYPTVQTLGEHHELTTKPAGDNAAVIALRRENAFKSFEAACLPKISGKTIDWDDLCIREFQWQEAKQNRLYSMARLHAASASTLLDIMDKKSMRELPIRVGGKRFKGDAIQFEASLRMTLRTWE</sequence>
<evidence type="ECO:0000313" key="1">
    <source>
        <dbReference type="EMBL" id="OCH95385.1"/>
    </source>
</evidence>
<accession>A0A8E2DT90</accession>
<protein>
    <submittedName>
        <fullName evidence="1">Uncharacterized protein</fullName>
    </submittedName>
</protein>
<organism evidence="1 2">
    <name type="scientific">Obba rivulosa</name>
    <dbReference type="NCBI Taxonomy" id="1052685"/>
    <lineage>
        <taxon>Eukaryota</taxon>
        <taxon>Fungi</taxon>
        <taxon>Dikarya</taxon>
        <taxon>Basidiomycota</taxon>
        <taxon>Agaricomycotina</taxon>
        <taxon>Agaricomycetes</taxon>
        <taxon>Polyporales</taxon>
        <taxon>Gelatoporiaceae</taxon>
        <taxon>Obba</taxon>
    </lineage>
</organism>
<name>A0A8E2DT90_9APHY</name>
<reference evidence="1 2" key="1">
    <citation type="submission" date="2016-07" db="EMBL/GenBank/DDBJ databases">
        <title>Draft genome of the white-rot fungus Obba rivulosa 3A-2.</title>
        <authorList>
            <consortium name="DOE Joint Genome Institute"/>
            <person name="Miettinen O."/>
            <person name="Riley R."/>
            <person name="Acob R."/>
            <person name="Barry K."/>
            <person name="Cullen D."/>
            <person name="De Vries R."/>
            <person name="Hainaut M."/>
            <person name="Hatakka A."/>
            <person name="Henrissat B."/>
            <person name="Hilden K."/>
            <person name="Kuo R."/>
            <person name="Labutti K."/>
            <person name="Lipzen A."/>
            <person name="Makela M.R."/>
            <person name="Sandor L."/>
            <person name="Spatafora J.W."/>
            <person name="Grigoriev I.V."/>
            <person name="Hibbett D.S."/>
        </authorList>
    </citation>
    <scope>NUCLEOTIDE SEQUENCE [LARGE SCALE GENOMIC DNA]</scope>
    <source>
        <strain evidence="1 2">3A-2</strain>
    </source>
</reference>